<dbReference type="STRING" id="877500.GCA_000935065_01153"/>
<dbReference type="Proteomes" id="UP000290191">
    <property type="component" value="Unassembled WGS sequence"/>
</dbReference>
<accession>A0A4Q0XV52</accession>
<sequence>MNKLSRRSFLKTTSLGMTFMATQMYSQGFSNLLLKDAKFEKIKLDYVIFDKGIKQSEEFALKMKALGTKVFEVDKDISSMWSEIINPTWGKEKDTAIVGLTSYETMFVLQKIAFDKNMVLYYSAQHDFNEKNIKHKINTSKTVLENIEKNLKYYSWSDTLALNLNNYPYKKMDMQNEIQTEYENNDKKNIVLYSWIMAPRKIAC</sequence>
<reference evidence="1 2" key="1">
    <citation type="submission" date="2017-10" db="EMBL/GenBank/DDBJ databases">
        <title>Genomics of the genus Arcobacter.</title>
        <authorList>
            <person name="Perez-Cataluna A."/>
            <person name="Figueras M.J."/>
        </authorList>
    </citation>
    <scope>NUCLEOTIDE SEQUENCE [LARGE SCALE GENOMIC DNA]</scope>
    <source>
        <strain evidence="1 2">DSM 24636</strain>
    </source>
</reference>
<keyword evidence="2" id="KW-1185">Reference proteome</keyword>
<gene>
    <name evidence="1" type="ORF">CRV06_13720</name>
</gene>
<dbReference type="AlphaFoldDB" id="A0A4Q0XV52"/>
<name>A0A4Q0XV52_9BACT</name>
<proteinExistence type="predicted"/>
<comment type="caution">
    <text evidence="1">The sequence shown here is derived from an EMBL/GenBank/DDBJ whole genome shotgun (WGS) entry which is preliminary data.</text>
</comment>
<evidence type="ECO:0000313" key="2">
    <source>
        <dbReference type="Proteomes" id="UP000290191"/>
    </source>
</evidence>
<dbReference type="OrthoDB" id="5366004at2"/>
<dbReference type="RefSeq" id="WP_129082915.1">
    <property type="nucleotide sequence ID" value="NZ_CP041070.1"/>
</dbReference>
<protein>
    <submittedName>
        <fullName evidence="1">Uncharacterized protein</fullName>
    </submittedName>
</protein>
<dbReference type="EMBL" id="PDKO01000015">
    <property type="protein sequence ID" value="RXJ61477.1"/>
    <property type="molecule type" value="Genomic_DNA"/>
</dbReference>
<organism evidence="1 2">
    <name type="scientific">Halarcobacter anaerophilus</name>
    <dbReference type="NCBI Taxonomy" id="877500"/>
    <lineage>
        <taxon>Bacteria</taxon>
        <taxon>Pseudomonadati</taxon>
        <taxon>Campylobacterota</taxon>
        <taxon>Epsilonproteobacteria</taxon>
        <taxon>Campylobacterales</taxon>
        <taxon>Arcobacteraceae</taxon>
        <taxon>Halarcobacter</taxon>
    </lineage>
</organism>
<evidence type="ECO:0000313" key="1">
    <source>
        <dbReference type="EMBL" id="RXJ61477.1"/>
    </source>
</evidence>